<organism evidence="3 4">
    <name type="scientific">Bradyrhizobium rifense</name>
    <dbReference type="NCBI Taxonomy" id="515499"/>
    <lineage>
        <taxon>Bacteria</taxon>
        <taxon>Pseudomonadati</taxon>
        <taxon>Pseudomonadota</taxon>
        <taxon>Alphaproteobacteria</taxon>
        <taxon>Hyphomicrobiales</taxon>
        <taxon>Nitrobacteraceae</taxon>
        <taxon>Bradyrhizobium</taxon>
    </lineage>
</organism>
<evidence type="ECO:0000256" key="1">
    <source>
        <dbReference type="SAM" id="MobiDB-lite"/>
    </source>
</evidence>
<evidence type="ECO:0000313" key="4">
    <source>
        <dbReference type="Proteomes" id="UP000324758"/>
    </source>
</evidence>
<feature type="domain" description="DUF305" evidence="2">
    <location>
        <begin position="76"/>
        <end position="144"/>
    </location>
</feature>
<gene>
    <name evidence="3" type="ORF">FXB40_35385</name>
</gene>
<dbReference type="Proteomes" id="UP000324758">
    <property type="component" value="Unassembled WGS sequence"/>
</dbReference>
<evidence type="ECO:0000259" key="2">
    <source>
        <dbReference type="Pfam" id="PF03713"/>
    </source>
</evidence>
<feature type="compositionally biased region" description="Low complexity" evidence="1">
    <location>
        <begin position="151"/>
        <end position="167"/>
    </location>
</feature>
<sequence length="185" mass="20377">MRSTWEFRMHQKSRRFIATLASRCRFRRPGLAAILLGGRVLIACAIPPLAFAHEAHPADPPAGLTAEESAFLKENDAAMTKMMNDMATKPSGDIDRDFVAMMNPHHQGAIDMAVIELRYGKNEQLRRIAQEIIVDQMQEIAAMKLAIGEPATDTTPAPTQPQALPAAHVHHHSGIQMDMSSGMKD</sequence>
<dbReference type="Gene3D" id="1.20.1260.10">
    <property type="match status" value="1"/>
</dbReference>
<dbReference type="EMBL" id="VSSS01000060">
    <property type="protein sequence ID" value="TYL89510.1"/>
    <property type="molecule type" value="Genomic_DNA"/>
</dbReference>
<dbReference type="AlphaFoldDB" id="A0A5D3KAW5"/>
<dbReference type="InterPro" id="IPR012347">
    <property type="entry name" value="Ferritin-like"/>
</dbReference>
<dbReference type="Pfam" id="PF03713">
    <property type="entry name" value="DUF305"/>
    <property type="match status" value="1"/>
</dbReference>
<evidence type="ECO:0000313" key="3">
    <source>
        <dbReference type="EMBL" id="TYL89510.1"/>
    </source>
</evidence>
<name>A0A5D3KAW5_9BRAD</name>
<keyword evidence="4" id="KW-1185">Reference proteome</keyword>
<feature type="region of interest" description="Disordered" evidence="1">
    <location>
        <begin position="151"/>
        <end position="172"/>
    </location>
</feature>
<dbReference type="PANTHER" id="PTHR36933:SF1">
    <property type="entry name" value="SLL0788 PROTEIN"/>
    <property type="match status" value="1"/>
</dbReference>
<dbReference type="PANTHER" id="PTHR36933">
    <property type="entry name" value="SLL0788 PROTEIN"/>
    <property type="match status" value="1"/>
</dbReference>
<comment type="caution">
    <text evidence="3">The sequence shown here is derived from an EMBL/GenBank/DDBJ whole genome shotgun (WGS) entry which is preliminary data.</text>
</comment>
<dbReference type="InterPro" id="IPR005183">
    <property type="entry name" value="DUF305_CopM-like"/>
</dbReference>
<reference evidence="3 4" key="1">
    <citation type="submission" date="2019-08" db="EMBL/GenBank/DDBJ databases">
        <title>Bradyrhizobium hipponensis sp. nov., a rhizobium isolated from a Lupinus angustifolius root nodule in Tunisia.</title>
        <authorList>
            <person name="Off K."/>
            <person name="Rejili M."/>
            <person name="Mars M."/>
            <person name="Brachmann A."/>
            <person name="Marin M."/>
        </authorList>
    </citation>
    <scope>NUCLEOTIDE SEQUENCE [LARGE SCALE GENOMIC DNA]</scope>
    <source>
        <strain evidence="3 4">CTAW71</strain>
    </source>
</reference>
<protein>
    <submittedName>
        <fullName evidence="3">DUF305 domain-containing protein</fullName>
    </submittedName>
</protein>
<dbReference type="OrthoDB" id="517560at2"/>
<proteinExistence type="predicted"/>
<accession>A0A5D3KAW5</accession>